<reference evidence="6" key="1">
    <citation type="submission" date="2021-06" db="EMBL/GenBank/DDBJ databases">
        <authorList>
            <person name="Kallberg Y."/>
            <person name="Tangrot J."/>
            <person name="Rosling A."/>
        </authorList>
    </citation>
    <scope>NUCLEOTIDE SEQUENCE</scope>
    <source>
        <strain evidence="6">BR232B</strain>
    </source>
</reference>
<comment type="subcellular location">
    <subcellularLocation>
        <location evidence="1">Nucleus</location>
    </subcellularLocation>
</comment>
<dbReference type="EMBL" id="CAJVPI010001470">
    <property type="protein sequence ID" value="CAG8614366.1"/>
    <property type="molecule type" value="Genomic_DNA"/>
</dbReference>
<protein>
    <submittedName>
        <fullName evidence="6">10483_t:CDS:1</fullName>
    </submittedName>
</protein>
<dbReference type="Proteomes" id="UP000789739">
    <property type="component" value="Unassembled WGS sequence"/>
</dbReference>
<dbReference type="InterPro" id="IPR019331">
    <property type="entry name" value="FAM192A/Fyv6_N"/>
</dbReference>
<dbReference type="GO" id="GO:0005634">
    <property type="term" value="C:nucleus"/>
    <property type="evidence" value="ECO:0007669"/>
    <property type="project" value="UniProtKB-SubCell"/>
</dbReference>
<feature type="coiled-coil region" evidence="3">
    <location>
        <begin position="52"/>
        <end position="125"/>
    </location>
</feature>
<feature type="domain" description="FAM192A/Fyv6 N-terminal" evidence="5">
    <location>
        <begin position="11"/>
        <end position="113"/>
    </location>
</feature>
<evidence type="ECO:0000256" key="2">
    <source>
        <dbReference type="ARBA" id="ARBA00023242"/>
    </source>
</evidence>
<dbReference type="OrthoDB" id="75720at2759"/>
<keyword evidence="3" id="KW-0175">Coiled coil</keyword>
<feature type="region of interest" description="Disordered" evidence="4">
    <location>
        <begin position="134"/>
        <end position="153"/>
    </location>
</feature>
<evidence type="ECO:0000313" key="7">
    <source>
        <dbReference type="Proteomes" id="UP000789739"/>
    </source>
</evidence>
<evidence type="ECO:0000259" key="5">
    <source>
        <dbReference type="Pfam" id="PF10187"/>
    </source>
</evidence>
<dbReference type="AlphaFoldDB" id="A0A9N9CUF8"/>
<dbReference type="Pfam" id="PF10187">
    <property type="entry name" value="FAM192A_Fyv6_N"/>
    <property type="match status" value="1"/>
</dbReference>
<gene>
    <name evidence="6" type="ORF">PBRASI_LOCUS8348</name>
</gene>
<comment type="caution">
    <text evidence="6">The sequence shown here is derived from an EMBL/GenBank/DDBJ whole genome shotgun (WGS) entry which is preliminary data.</text>
</comment>
<name>A0A9N9CUF8_9GLOM</name>
<dbReference type="InterPro" id="IPR039845">
    <property type="entry name" value="FAM192A"/>
</dbReference>
<keyword evidence="7" id="KW-1185">Reference proteome</keyword>
<evidence type="ECO:0000256" key="1">
    <source>
        <dbReference type="ARBA" id="ARBA00004123"/>
    </source>
</evidence>
<evidence type="ECO:0000256" key="3">
    <source>
        <dbReference type="SAM" id="Coils"/>
    </source>
</evidence>
<evidence type="ECO:0000256" key="4">
    <source>
        <dbReference type="SAM" id="MobiDB-lite"/>
    </source>
</evidence>
<feature type="region of interest" description="Disordered" evidence="4">
    <location>
        <begin position="158"/>
        <end position="233"/>
    </location>
</feature>
<accession>A0A9N9CUF8</accession>
<feature type="compositionally biased region" description="Basic and acidic residues" evidence="4">
    <location>
        <begin position="178"/>
        <end position="233"/>
    </location>
</feature>
<organism evidence="6 7">
    <name type="scientific">Paraglomus brasilianum</name>
    <dbReference type="NCBI Taxonomy" id="144538"/>
    <lineage>
        <taxon>Eukaryota</taxon>
        <taxon>Fungi</taxon>
        <taxon>Fungi incertae sedis</taxon>
        <taxon>Mucoromycota</taxon>
        <taxon>Glomeromycotina</taxon>
        <taxon>Glomeromycetes</taxon>
        <taxon>Paraglomerales</taxon>
        <taxon>Paraglomeraceae</taxon>
        <taxon>Paraglomus</taxon>
    </lineage>
</organism>
<feature type="compositionally biased region" description="Basic and acidic residues" evidence="4">
    <location>
        <begin position="139"/>
        <end position="153"/>
    </location>
</feature>
<keyword evidence="2" id="KW-0539">Nucleus</keyword>
<sequence>MDPEGSLKRKFVSQEEIDEARRKRQEEWKIVMEKTGKEAPQQEEEYDPRTLYERLQEQKMKKEEAFQEQTRLSNLIHRLDEDEIEFLATLENQERKSEKVKLKKEEELLEEFRRAAAEADEATHNAISVITGFASHAKQHPDKPKVIKHDAQKDILKNAVKRRKVMIQKKASGDSETGSDHLNKKIKIEDTRDKNEGDGDGAKKSEEKKKGSKKEGDSADATKKTERVDKSRR</sequence>
<proteinExistence type="predicted"/>
<evidence type="ECO:0000313" key="6">
    <source>
        <dbReference type="EMBL" id="CAG8614366.1"/>
    </source>
</evidence>
<dbReference type="PANTHER" id="PTHR13495:SF0">
    <property type="entry name" value="PSME3-INTERACTING PROTEIN"/>
    <property type="match status" value="1"/>
</dbReference>
<dbReference type="PANTHER" id="PTHR13495">
    <property type="entry name" value="NEFA-INTERACTING NUCLEAR PROTEIN NIP30"/>
    <property type="match status" value="1"/>
</dbReference>